<dbReference type="Proteomes" id="UP000069940">
    <property type="component" value="Unassembled WGS sequence"/>
</dbReference>
<evidence type="ECO:0000313" key="12">
    <source>
        <dbReference type="Proteomes" id="UP000069940"/>
    </source>
</evidence>
<feature type="transmembrane region" description="Helical" evidence="10">
    <location>
        <begin position="517"/>
        <end position="540"/>
    </location>
</feature>
<dbReference type="Pfam" id="PF00654">
    <property type="entry name" value="Voltage_CLC"/>
    <property type="match status" value="1"/>
</dbReference>
<dbReference type="PANTHER" id="PTHR45720">
    <property type="entry name" value="CHLORIDE CHANNEL PROTEIN 2"/>
    <property type="match status" value="1"/>
</dbReference>
<protein>
    <recommendedName>
        <fullName evidence="13">Chloride channel protein</fullName>
    </recommendedName>
</protein>
<keyword evidence="8" id="KW-0868">Chloride</keyword>
<name>A0ABM1ZQA0_AEDAL</name>
<dbReference type="PANTHER" id="PTHR45720:SF10">
    <property type="entry name" value="CHLORIDE CHANNEL PROTEIN 2"/>
    <property type="match status" value="1"/>
</dbReference>
<feature type="transmembrane region" description="Helical" evidence="10">
    <location>
        <begin position="552"/>
        <end position="571"/>
    </location>
</feature>
<keyword evidence="5 10" id="KW-1133">Transmembrane helix</keyword>
<keyword evidence="4" id="KW-0677">Repeat</keyword>
<dbReference type="InterPro" id="IPR001807">
    <property type="entry name" value="ClC"/>
</dbReference>
<feature type="region of interest" description="Disordered" evidence="9">
    <location>
        <begin position="900"/>
        <end position="947"/>
    </location>
</feature>
<feature type="transmembrane region" description="Helical" evidence="10">
    <location>
        <begin position="341"/>
        <end position="363"/>
    </location>
</feature>
<dbReference type="PRINTS" id="PR00762">
    <property type="entry name" value="CLCHANNEL"/>
</dbReference>
<dbReference type="GeneID" id="115255928"/>
<keyword evidence="7 10" id="KW-0472">Membrane</keyword>
<evidence type="ECO:0000256" key="10">
    <source>
        <dbReference type="SAM" id="Phobius"/>
    </source>
</evidence>
<feature type="compositionally biased region" description="Acidic residues" evidence="9">
    <location>
        <begin position="30"/>
        <end position="40"/>
    </location>
</feature>
<feature type="transmembrane region" description="Helical" evidence="10">
    <location>
        <begin position="155"/>
        <end position="181"/>
    </location>
</feature>
<evidence type="ECO:0000256" key="7">
    <source>
        <dbReference type="ARBA" id="ARBA00023136"/>
    </source>
</evidence>
<dbReference type="Gene3D" id="1.10.3080.10">
    <property type="entry name" value="Clc chloride channel"/>
    <property type="match status" value="1"/>
</dbReference>
<keyword evidence="3 10" id="KW-0812">Transmembrane</keyword>
<feature type="transmembrane region" description="Helical" evidence="10">
    <location>
        <begin position="112"/>
        <end position="135"/>
    </location>
</feature>
<dbReference type="SUPFAM" id="SSF54631">
    <property type="entry name" value="CBS-domain pair"/>
    <property type="match status" value="1"/>
</dbReference>
<dbReference type="InterPro" id="IPR046342">
    <property type="entry name" value="CBS_dom_sf"/>
</dbReference>
<feature type="transmembrane region" description="Helical" evidence="10">
    <location>
        <begin position="295"/>
        <end position="316"/>
    </location>
</feature>
<evidence type="ECO:0000313" key="11">
    <source>
        <dbReference type="EnsemblMetazoa" id="AALFPA23_020638.P30470"/>
    </source>
</evidence>
<evidence type="ECO:0000256" key="5">
    <source>
        <dbReference type="ARBA" id="ARBA00022989"/>
    </source>
</evidence>
<feature type="transmembrane region" description="Helical" evidence="10">
    <location>
        <begin position="384"/>
        <end position="408"/>
    </location>
</feature>
<feature type="region of interest" description="Disordered" evidence="9">
    <location>
        <begin position="1"/>
        <end position="41"/>
    </location>
</feature>
<accession>A0ABM1ZQA0</accession>
<evidence type="ECO:0008006" key="13">
    <source>
        <dbReference type="Google" id="ProtNLM"/>
    </source>
</evidence>
<dbReference type="RefSeq" id="XP_062705568.1">
    <property type="nucleotide sequence ID" value="XM_062849584.1"/>
</dbReference>
<dbReference type="CDD" id="cd03683">
    <property type="entry name" value="ClC_1_like"/>
    <property type="match status" value="1"/>
</dbReference>
<feature type="transmembrane region" description="Helical" evidence="10">
    <location>
        <begin position="453"/>
        <end position="474"/>
    </location>
</feature>
<sequence>MSKGKLPEQKSLLPGSPPSIIITKQSDTASSDDNDIEEVPEGLGYTPTLMYGRYTKDLGQYARRLSVIEQKRRENDQARYQELLAQEDKHSKCFKAYSWFWRRTFARLGEDWVILALLGFIMAMLSHVLDKGIAACTNSRTWMYQEFEGQPAMQYFVWVSMSVCLVMFSAGFVHLVAPQAIGSGIPEMKTIIRGVALKDYLTFRTLVAKLVGLMASLGSGMPIGKEGPFVHISSIVSQLLSKIASFKSIYENESHNSDMLVAACGVGVAACFAAPVGGVLYSIEVTTSYFAVRNYWRGFFGSICGAALFQLLALWFQKVNTVSALFPTYFTADFPFGPQELLVFALMGVVAGFGGASFVWLHRKYVLFVRNNKPLNKFLQLNRFIYPFIVSFIVASLLFPLGFGQFIAGGLDTHHQVHQLFSNFTWSHNAHTVEEERIASNWRTPYTGAVGNLALYLLFQYSFSIICTTLPVPSGMFIPMFKIGSGYGRLVGEAMALLFPLGVSYSGQRMPIIPGGYAVVGAAAFAGAVSHSVSVGVMVLEMTGQITHFVPVMVASLISNWVAALFQPSLYESYIEMKKLPYLPDLQPSAGNMYEIYVEDFMVRDIKYIWKGISYHNLKNILKSNKQLRCLPIVESPDNPILLGSVQRLELIQLLDNHVGRKKRLEVAAKWIEEEQKREEQEQLKREEEEKQRSRRPSRFEVCPAPDILELRERANNEMLPPQAKKEISSLLSPEFEPSSKKSILKRTNSFPSKGFIPQTHAESSYATITGATVNRIRSAFDIIFRKSGTLSDVSPDPEVGSNGTITAPKKVQLPKARIIDMSIEEQKIWERKEMAKPIDIDNLPIDPAPFQLVEHTSILKVHSLFAMASINLAYVTNIGKLVGVVALKELRHAVQGVNNGTLTPESVKQKYEEEARKMPEKDAKYYDASSNEPLLPKEDRNDSSDKKASDIITSLDSPFCFVDDCSDQLGLNHLGVDDRTSNITIRSIDNITCCNNNENSNNNNNSHLQPQ</sequence>
<reference evidence="12" key="1">
    <citation type="journal article" date="2015" name="Proc. Natl. Acad. Sci. U.S.A.">
        <title>Genome sequence of the Asian Tiger mosquito, Aedes albopictus, reveals insights into its biology, genetics, and evolution.</title>
        <authorList>
            <person name="Chen X.G."/>
            <person name="Jiang X."/>
            <person name="Gu J."/>
            <person name="Xu M."/>
            <person name="Wu Y."/>
            <person name="Deng Y."/>
            <person name="Zhang C."/>
            <person name="Bonizzoni M."/>
            <person name="Dermauw W."/>
            <person name="Vontas J."/>
            <person name="Armbruster P."/>
            <person name="Huang X."/>
            <person name="Yang Y."/>
            <person name="Zhang H."/>
            <person name="He W."/>
            <person name="Peng H."/>
            <person name="Liu Y."/>
            <person name="Wu K."/>
            <person name="Chen J."/>
            <person name="Lirakis M."/>
            <person name="Topalis P."/>
            <person name="Van Leeuwen T."/>
            <person name="Hall A.B."/>
            <person name="Jiang X."/>
            <person name="Thorpe C."/>
            <person name="Mueller R.L."/>
            <person name="Sun C."/>
            <person name="Waterhouse R.M."/>
            <person name="Yan G."/>
            <person name="Tu Z.J."/>
            <person name="Fang X."/>
            <person name="James A.A."/>
        </authorList>
    </citation>
    <scope>NUCLEOTIDE SEQUENCE [LARGE SCALE GENOMIC DNA]</scope>
    <source>
        <strain evidence="12">Foshan</strain>
    </source>
</reference>
<evidence type="ECO:0000256" key="6">
    <source>
        <dbReference type="ARBA" id="ARBA00023065"/>
    </source>
</evidence>
<comment type="subcellular location">
    <subcellularLocation>
        <location evidence="1">Membrane</location>
        <topology evidence="1">Multi-pass membrane protein</topology>
    </subcellularLocation>
</comment>
<organism evidence="11 12">
    <name type="scientific">Aedes albopictus</name>
    <name type="common">Asian tiger mosquito</name>
    <name type="synonym">Stegomyia albopicta</name>
    <dbReference type="NCBI Taxonomy" id="7160"/>
    <lineage>
        <taxon>Eukaryota</taxon>
        <taxon>Metazoa</taxon>
        <taxon>Ecdysozoa</taxon>
        <taxon>Arthropoda</taxon>
        <taxon>Hexapoda</taxon>
        <taxon>Insecta</taxon>
        <taxon>Pterygota</taxon>
        <taxon>Neoptera</taxon>
        <taxon>Endopterygota</taxon>
        <taxon>Diptera</taxon>
        <taxon>Nematocera</taxon>
        <taxon>Culicoidea</taxon>
        <taxon>Culicidae</taxon>
        <taxon>Culicinae</taxon>
        <taxon>Aedini</taxon>
        <taxon>Aedes</taxon>
        <taxon>Stegomyia</taxon>
    </lineage>
</organism>
<evidence type="ECO:0000256" key="8">
    <source>
        <dbReference type="ARBA" id="ARBA00023214"/>
    </source>
</evidence>
<reference evidence="11" key="2">
    <citation type="submission" date="2025-05" db="UniProtKB">
        <authorList>
            <consortium name="EnsemblMetazoa"/>
        </authorList>
    </citation>
    <scope>IDENTIFICATION</scope>
    <source>
        <strain evidence="11">Foshan</strain>
    </source>
</reference>
<evidence type="ECO:0000256" key="9">
    <source>
        <dbReference type="SAM" id="MobiDB-lite"/>
    </source>
</evidence>
<feature type="compositionally biased region" description="Basic and acidic residues" evidence="9">
    <location>
        <begin position="676"/>
        <end position="692"/>
    </location>
</feature>
<feature type="compositionally biased region" description="Basic and acidic residues" evidence="9">
    <location>
        <begin position="908"/>
        <end position="926"/>
    </location>
</feature>
<keyword evidence="2" id="KW-0813">Transport</keyword>
<feature type="region of interest" description="Disordered" evidence="9">
    <location>
        <begin position="676"/>
        <end position="699"/>
    </location>
</feature>
<proteinExistence type="predicted"/>
<keyword evidence="6" id="KW-0406">Ion transport</keyword>
<feature type="transmembrane region" description="Helical" evidence="10">
    <location>
        <begin position="260"/>
        <end position="283"/>
    </location>
</feature>
<dbReference type="SUPFAM" id="SSF81340">
    <property type="entry name" value="Clc chloride channel"/>
    <property type="match status" value="1"/>
</dbReference>
<dbReference type="InterPro" id="IPR050970">
    <property type="entry name" value="Cl_channel_volt-gated"/>
</dbReference>
<evidence type="ECO:0000256" key="2">
    <source>
        <dbReference type="ARBA" id="ARBA00022448"/>
    </source>
</evidence>
<feature type="compositionally biased region" description="Basic and acidic residues" evidence="9">
    <location>
        <begin position="936"/>
        <end position="947"/>
    </location>
</feature>
<keyword evidence="12" id="KW-1185">Reference proteome</keyword>
<evidence type="ECO:0000256" key="3">
    <source>
        <dbReference type="ARBA" id="ARBA00022692"/>
    </source>
</evidence>
<dbReference type="InterPro" id="IPR014743">
    <property type="entry name" value="Cl-channel_core"/>
</dbReference>
<evidence type="ECO:0000256" key="4">
    <source>
        <dbReference type="ARBA" id="ARBA00022737"/>
    </source>
</evidence>
<feature type="transmembrane region" description="Helical" evidence="10">
    <location>
        <begin position="486"/>
        <end position="505"/>
    </location>
</feature>
<dbReference type="Gene3D" id="3.10.580.10">
    <property type="entry name" value="CBS-domain"/>
    <property type="match status" value="2"/>
</dbReference>
<dbReference type="EnsemblMetazoa" id="AALFPA23_020638.R30470">
    <property type="protein sequence ID" value="AALFPA23_020638.P30470"/>
    <property type="gene ID" value="AALFPA23_020638"/>
</dbReference>
<evidence type="ECO:0000256" key="1">
    <source>
        <dbReference type="ARBA" id="ARBA00004141"/>
    </source>
</evidence>